<reference evidence="4 5" key="1">
    <citation type="journal article" date="2013" name="Mar. Genomics">
        <title>Expression of sulfatases in Rhodopirellula baltica and the diversity of sulfatases in the genus Rhodopirellula.</title>
        <authorList>
            <person name="Wegner C.E."/>
            <person name="Richter-Heitmann T."/>
            <person name="Klindworth A."/>
            <person name="Klockow C."/>
            <person name="Richter M."/>
            <person name="Achstetter T."/>
            <person name="Glockner F.O."/>
            <person name="Harder J."/>
        </authorList>
    </citation>
    <scope>NUCLEOTIDE SEQUENCE [LARGE SCALE GENOMIC DNA]</scope>
    <source>
        <strain evidence="4 5">SM1</strain>
    </source>
</reference>
<comment type="caution">
    <text evidence="4">The sequence shown here is derived from an EMBL/GenBank/DDBJ whole genome shotgun (WGS) entry which is preliminary data.</text>
</comment>
<dbReference type="Proteomes" id="UP000011991">
    <property type="component" value="Unassembled WGS sequence"/>
</dbReference>
<dbReference type="PANTHER" id="PTHR30570:SF1">
    <property type="entry name" value="PHOSPHATE-BINDING PROTEIN PSTS"/>
    <property type="match status" value="1"/>
</dbReference>
<dbReference type="EMBL" id="ANOG01000259">
    <property type="protein sequence ID" value="EMI21322.1"/>
    <property type="molecule type" value="Genomic_DNA"/>
</dbReference>
<dbReference type="PANTHER" id="PTHR30570">
    <property type="entry name" value="PERIPLASMIC PHOSPHATE BINDING COMPONENT OF PHOSPHATE ABC TRANSPORTER"/>
    <property type="match status" value="1"/>
</dbReference>
<evidence type="ECO:0000256" key="2">
    <source>
        <dbReference type="SAM" id="MobiDB-lite"/>
    </source>
</evidence>
<name>M5S102_9BACT</name>
<dbReference type="Pfam" id="PF12849">
    <property type="entry name" value="PBP_like_2"/>
    <property type="match status" value="1"/>
</dbReference>
<keyword evidence="5" id="KW-1185">Reference proteome</keyword>
<dbReference type="AlphaFoldDB" id="M5S102"/>
<feature type="compositionally biased region" description="Basic and acidic residues" evidence="2">
    <location>
        <begin position="1"/>
        <end position="11"/>
    </location>
</feature>
<feature type="region of interest" description="Disordered" evidence="2">
    <location>
        <begin position="1"/>
        <end position="21"/>
    </location>
</feature>
<feature type="domain" description="PBP" evidence="3">
    <location>
        <begin position="2"/>
        <end position="87"/>
    </location>
</feature>
<dbReference type="SUPFAM" id="SSF53850">
    <property type="entry name" value="Periplasmic binding protein-like II"/>
    <property type="match status" value="1"/>
</dbReference>
<dbReference type="InterPro" id="IPR024370">
    <property type="entry name" value="PBP_domain"/>
</dbReference>
<evidence type="ECO:0000313" key="4">
    <source>
        <dbReference type="EMBL" id="EMI21322.1"/>
    </source>
</evidence>
<evidence type="ECO:0000259" key="3">
    <source>
        <dbReference type="Pfam" id="PF12849"/>
    </source>
</evidence>
<feature type="non-terminal residue" evidence="4">
    <location>
        <position position="88"/>
    </location>
</feature>
<protein>
    <submittedName>
        <fullName evidence="4">Phosphate binding protein</fullName>
    </submittedName>
</protein>
<dbReference type="InterPro" id="IPR050811">
    <property type="entry name" value="Phosphate_ABC_transporter"/>
</dbReference>
<evidence type="ECO:0000256" key="1">
    <source>
        <dbReference type="ARBA" id="ARBA00022729"/>
    </source>
</evidence>
<accession>M5S102</accession>
<proteinExistence type="predicted"/>
<keyword evidence="1" id="KW-0732">Signal</keyword>
<gene>
    <name evidence="4" type="ORF">RMSM_01757</name>
</gene>
<sequence length="88" mass="9545">MHPEIQVDVRRGGSSRGIADARRNHADIGMVSRELSPAEQDLIAITIARDGIAVIVHRDNPITSLTNNQIAAIYTGDIRDWRDVGGAS</sequence>
<organism evidence="4 5">
    <name type="scientific">Rhodopirellula maiorica SM1</name>
    <dbReference type="NCBI Taxonomy" id="1265738"/>
    <lineage>
        <taxon>Bacteria</taxon>
        <taxon>Pseudomonadati</taxon>
        <taxon>Planctomycetota</taxon>
        <taxon>Planctomycetia</taxon>
        <taxon>Pirellulales</taxon>
        <taxon>Pirellulaceae</taxon>
        <taxon>Novipirellula</taxon>
    </lineage>
</organism>
<evidence type="ECO:0000313" key="5">
    <source>
        <dbReference type="Proteomes" id="UP000011991"/>
    </source>
</evidence>
<dbReference type="Gene3D" id="3.40.190.10">
    <property type="entry name" value="Periplasmic binding protein-like II"/>
    <property type="match status" value="2"/>
</dbReference>